<accession>A0A1D6N9P9</accession>
<protein>
    <submittedName>
        <fullName evidence="1">Sulfite exporter TauE/SafE family protein</fullName>
    </submittedName>
</protein>
<evidence type="ECO:0000313" key="1">
    <source>
        <dbReference type="EMBL" id="ONM37268.1"/>
    </source>
</evidence>
<proteinExistence type="predicted"/>
<gene>
    <name evidence="1" type="ORF">ZEAMMB73_Zm00001d043240</name>
</gene>
<dbReference type="AlphaFoldDB" id="A0A1D6N9P9"/>
<name>A0A1D6N9P9_MAIZE</name>
<organism evidence="1">
    <name type="scientific">Zea mays</name>
    <name type="common">Maize</name>
    <dbReference type="NCBI Taxonomy" id="4577"/>
    <lineage>
        <taxon>Eukaryota</taxon>
        <taxon>Viridiplantae</taxon>
        <taxon>Streptophyta</taxon>
        <taxon>Embryophyta</taxon>
        <taxon>Tracheophyta</taxon>
        <taxon>Spermatophyta</taxon>
        <taxon>Magnoliopsida</taxon>
        <taxon>Liliopsida</taxon>
        <taxon>Poales</taxon>
        <taxon>Poaceae</taxon>
        <taxon>PACMAD clade</taxon>
        <taxon>Panicoideae</taxon>
        <taxon>Andropogonodae</taxon>
        <taxon>Andropogoneae</taxon>
        <taxon>Tripsacinae</taxon>
        <taxon>Zea</taxon>
    </lineage>
</organism>
<reference evidence="1" key="1">
    <citation type="submission" date="2015-12" db="EMBL/GenBank/DDBJ databases">
        <title>Update maize B73 reference genome by single molecule sequencing technologies.</title>
        <authorList>
            <consortium name="Maize Genome Sequencing Project"/>
            <person name="Ware D."/>
        </authorList>
    </citation>
    <scope>NUCLEOTIDE SEQUENCE [LARGE SCALE GENOMIC DNA]</scope>
    <source>
        <tissue evidence="1">Seedling</tissue>
    </source>
</reference>
<feature type="non-terminal residue" evidence="1">
    <location>
        <position position="213"/>
    </location>
</feature>
<dbReference type="EMBL" id="CM007649">
    <property type="protein sequence ID" value="ONM37268.1"/>
    <property type="molecule type" value="Genomic_DNA"/>
</dbReference>
<sequence length="213" mass="24168">MMHAHAGRPCGRRSGSLATTYTTSRRFRHRGSERPLRHRRRAASEPCPSSDRNSPADRGSDVFVHGPVLCVHVHGPVHPAGRGRRRAGLRLRRGMLRRLGRGGRRDRASRQQVWPGLAHRVPRHRHHGAQRCHRHLLRSVRRLDAVHHRGIHGLQATLLTSCSVLWASFWFCVCALHLVMSGKRGRSRTGCAWALIVISNFQVLYSVNCHLHL</sequence>